<feature type="region of interest" description="Disordered" evidence="1">
    <location>
        <begin position="36"/>
        <end position="65"/>
    </location>
</feature>
<keyword evidence="3" id="KW-1185">Reference proteome</keyword>
<evidence type="ECO:0000313" key="2">
    <source>
        <dbReference type="EMBL" id="KAF2499111.1"/>
    </source>
</evidence>
<dbReference type="EMBL" id="MU004184">
    <property type="protein sequence ID" value="KAF2499111.1"/>
    <property type="molecule type" value="Genomic_DNA"/>
</dbReference>
<feature type="region of interest" description="Disordered" evidence="1">
    <location>
        <begin position="100"/>
        <end position="119"/>
    </location>
</feature>
<organism evidence="2 3">
    <name type="scientific">Lophium mytilinum</name>
    <dbReference type="NCBI Taxonomy" id="390894"/>
    <lineage>
        <taxon>Eukaryota</taxon>
        <taxon>Fungi</taxon>
        <taxon>Dikarya</taxon>
        <taxon>Ascomycota</taxon>
        <taxon>Pezizomycotina</taxon>
        <taxon>Dothideomycetes</taxon>
        <taxon>Pleosporomycetidae</taxon>
        <taxon>Mytilinidiales</taxon>
        <taxon>Mytilinidiaceae</taxon>
        <taxon>Lophium</taxon>
    </lineage>
</organism>
<proteinExistence type="predicted"/>
<evidence type="ECO:0000313" key="3">
    <source>
        <dbReference type="Proteomes" id="UP000799750"/>
    </source>
</evidence>
<gene>
    <name evidence="2" type="ORF">BU16DRAFT_535509</name>
</gene>
<reference evidence="2" key="1">
    <citation type="journal article" date="2020" name="Stud. Mycol.">
        <title>101 Dothideomycetes genomes: a test case for predicting lifestyles and emergence of pathogens.</title>
        <authorList>
            <person name="Haridas S."/>
            <person name="Albert R."/>
            <person name="Binder M."/>
            <person name="Bloem J."/>
            <person name="Labutti K."/>
            <person name="Salamov A."/>
            <person name="Andreopoulos B."/>
            <person name="Baker S."/>
            <person name="Barry K."/>
            <person name="Bills G."/>
            <person name="Bluhm B."/>
            <person name="Cannon C."/>
            <person name="Castanera R."/>
            <person name="Culley D."/>
            <person name="Daum C."/>
            <person name="Ezra D."/>
            <person name="Gonzalez J."/>
            <person name="Henrissat B."/>
            <person name="Kuo A."/>
            <person name="Liang C."/>
            <person name="Lipzen A."/>
            <person name="Lutzoni F."/>
            <person name="Magnuson J."/>
            <person name="Mondo S."/>
            <person name="Nolan M."/>
            <person name="Ohm R."/>
            <person name="Pangilinan J."/>
            <person name="Park H.-J."/>
            <person name="Ramirez L."/>
            <person name="Alfaro M."/>
            <person name="Sun H."/>
            <person name="Tritt A."/>
            <person name="Yoshinaga Y."/>
            <person name="Zwiers L.-H."/>
            <person name="Turgeon B."/>
            <person name="Goodwin S."/>
            <person name="Spatafora J."/>
            <person name="Crous P."/>
            <person name="Grigoriev I."/>
        </authorList>
    </citation>
    <scope>NUCLEOTIDE SEQUENCE</scope>
    <source>
        <strain evidence="2">CBS 269.34</strain>
    </source>
</reference>
<dbReference type="AlphaFoldDB" id="A0A6A6R2Z6"/>
<protein>
    <submittedName>
        <fullName evidence="2">Uncharacterized protein</fullName>
    </submittedName>
</protein>
<dbReference type="Proteomes" id="UP000799750">
    <property type="component" value="Unassembled WGS sequence"/>
</dbReference>
<evidence type="ECO:0000256" key="1">
    <source>
        <dbReference type="SAM" id="MobiDB-lite"/>
    </source>
</evidence>
<name>A0A6A6R2Z6_9PEZI</name>
<accession>A0A6A6R2Z6</accession>
<sequence length="119" mass="13413">MHEDDKKKYKELVKLFYRNDDEEEYLDSLFQCASSSSQLSEAGSGEETAGQGVRGGSGEDEKEDRVPYSAWYREAAHESGSIIAIVWRNTVKLRPEPLSLDDHRSAATPLTEPNNLITY</sequence>
<feature type="compositionally biased region" description="Low complexity" evidence="1">
    <location>
        <begin position="36"/>
        <end position="46"/>
    </location>
</feature>